<accession>A0AAV8XRQ8</accession>
<dbReference type="EMBL" id="JAPWTK010000357">
    <property type="protein sequence ID" value="KAJ8941742.1"/>
    <property type="molecule type" value="Genomic_DNA"/>
</dbReference>
<dbReference type="AlphaFoldDB" id="A0AAV8XRQ8"/>
<proteinExistence type="predicted"/>
<organism evidence="1 2">
    <name type="scientific">Aromia moschata</name>
    <dbReference type="NCBI Taxonomy" id="1265417"/>
    <lineage>
        <taxon>Eukaryota</taxon>
        <taxon>Metazoa</taxon>
        <taxon>Ecdysozoa</taxon>
        <taxon>Arthropoda</taxon>
        <taxon>Hexapoda</taxon>
        <taxon>Insecta</taxon>
        <taxon>Pterygota</taxon>
        <taxon>Neoptera</taxon>
        <taxon>Endopterygota</taxon>
        <taxon>Coleoptera</taxon>
        <taxon>Polyphaga</taxon>
        <taxon>Cucujiformia</taxon>
        <taxon>Chrysomeloidea</taxon>
        <taxon>Cerambycidae</taxon>
        <taxon>Cerambycinae</taxon>
        <taxon>Callichromatini</taxon>
        <taxon>Aromia</taxon>
    </lineage>
</organism>
<gene>
    <name evidence="1" type="ORF">NQ318_023339</name>
</gene>
<sequence length="99" mass="11883">MTNTFVVRKCTYVVPWELSVTLMFAADKYFRGPWENFVDRGNFLLLSSLPPTVFNIVIIKSKFLNNLKELVRKELKFYKENYEKWMSRRLFYRSGSVLI</sequence>
<evidence type="ECO:0000313" key="1">
    <source>
        <dbReference type="EMBL" id="KAJ8941742.1"/>
    </source>
</evidence>
<comment type="caution">
    <text evidence="1">The sequence shown here is derived from an EMBL/GenBank/DDBJ whole genome shotgun (WGS) entry which is preliminary data.</text>
</comment>
<protein>
    <submittedName>
        <fullName evidence="1">Uncharacterized protein</fullName>
    </submittedName>
</protein>
<name>A0AAV8XRQ8_9CUCU</name>
<evidence type="ECO:0000313" key="2">
    <source>
        <dbReference type="Proteomes" id="UP001162162"/>
    </source>
</evidence>
<reference evidence="1" key="1">
    <citation type="journal article" date="2023" name="Insect Mol. Biol.">
        <title>Genome sequencing provides insights into the evolution of gene families encoding plant cell wall-degrading enzymes in longhorned beetles.</title>
        <authorList>
            <person name="Shin N.R."/>
            <person name="Okamura Y."/>
            <person name="Kirsch R."/>
            <person name="Pauchet Y."/>
        </authorList>
    </citation>
    <scope>NUCLEOTIDE SEQUENCE</scope>
    <source>
        <strain evidence="1">AMC_N1</strain>
    </source>
</reference>
<dbReference type="Proteomes" id="UP001162162">
    <property type="component" value="Unassembled WGS sequence"/>
</dbReference>
<keyword evidence="2" id="KW-1185">Reference proteome</keyword>